<keyword evidence="4" id="KW-1185">Reference proteome</keyword>
<dbReference type="AlphaFoldDB" id="A0A9J6P3Q8"/>
<dbReference type="InterPro" id="IPR003791">
    <property type="entry name" value="UPF0178"/>
</dbReference>
<comment type="caution">
    <text evidence="3">The sequence shown here is derived from an EMBL/GenBank/DDBJ whole genome shotgun (WGS) entry which is preliminary data.</text>
</comment>
<dbReference type="RefSeq" id="WP_250859217.1">
    <property type="nucleotide sequence ID" value="NZ_JAGSOJ010000002.1"/>
</dbReference>
<dbReference type="Proteomes" id="UP001056429">
    <property type="component" value="Unassembled WGS sequence"/>
</dbReference>
<proteinExistence type="inferred from homology"/>
<reference evidence="3" key="1">
    <citation type="journal article" date="2021" name="mSystems">
        <title>Bacteria and Archaea Synergistically Convert Glycine Betaine to Biogenic Methane in the Formosa Cold Seep of the South China Sea.</title>
        <authorList>
            <person name="Li L."/>
            <person name="Zhang W."/>
            <person name="Zhang S."/>
            <person name="Song L."/>
            <person name="Sun Q."/>
            <person name="Zhang H."/>
            <person name="Xiang H."/>
            <person name="Dong X."/>
        </authorList>
    </citation>
    <scope>NUCLEOTIDE SEQUENCE</scope>
    <source>
        <strain evidence="3">ZWT</strain>
    </source>
</reference>
<dbReference type="PANTHER" id="PTHR35146:SF1">
    <property type="entry name" value="UPF0178 PROTEIN YAII"/>
    <property type="match status" value="1"/>
</dbReference>
<name>A0A9J6P3Q8_9CLOT</name>
<protein>
    <recommendedName>
        <fullName evidence="2">UPF0178 protein KDK92_10565</fullName>
    </recommendedName>
</protein>
<organism evidence="3 4">
    <name type="scientific">Oceanirhabdus seepicola</name>
    <dbReference type="NCBI Taxonomy" id="2828781"/>
    <lineage>
        <taxon>Bacteria</taxon>
        <taxon>Bacillati</taxon>
        <taxon>Bacillota</taxon>
        <taxon>Clostridia</taxon>
        <taxon>Eubacteriales</taxon>
        <taxon>Clostridiaceae</taxon>
        <taxon>Oceanirhabdus</taxon>
    </lineage>
</organism>
<dbReference type="Pfam" id="PF02639">
    <property type="entry name" value="DUF188"/>
    <property type="match status" value="1"/>
</dbReference>
<dbReference type="NCBIfam" id="NF001095">
    <property type="entry name" value="PRK00124.1"/>
    <property type="match status" value="1"/>
</dbReference>
<evidence type="ECO:0000313" key="4">
    <source>
        <dbReference type="Proteomes" id="UP001056429"/>
    </source>
</evidence>
<gene>
    <name evidence="3" type="ORF">KDK92_10565</name>
</gene>
<dbReference type="PANTHER" id="PTHR35146">
    <property type="entry name" value="UPF0178 PROTEIN YAII"/>
    <property type="match status" value="1"/>
</dbReference>
<dbReference type="EMBL" id="JAGSOJ010000002">
    <property type="protein sequence ID" value="MCM1990176.1"/>
    <property type="molecule type" value="Genomic_DNA"/>
</dbReference>
<sequence length="147" mass="16723">MRIIIDGDACPSREAIEGVAKEYNIEVIIFCTIDHMIKSNYSEVRVADRGFQSVDMKVMNETKKNDIVVSQDYGVAAMVMPKGAHAINPTGKLYTEQNIDTLLMRRHVNAKVRRGGGRIEGPKKRTKIDDERLKRNLIEIIKKHKDN</sequence>
<comment type="similarity">
    <text evidence="1 2">Belongs to the UPF0178 family.</text>
</comment>
<dbReference type="HAMAP" id="MF_00489">
    <property type="entry name" value="UPF0178"/>
    <property type="match status" value="1"/>
</dbReference>
<evidence type="ECO:0000256" key="2">
    <source>
        <dbReference type="HAMAP-Rule" id="MF_00489"/>
    </source>
</evidence>
<evidence type="ECO:0000313" key="3">
    <source>
        <dbReference type="EMBL" id="MCM1990176.1"/>
    </source>
</evidence>
<reference evidence="3" key="2">
    <citation type="submission" date="2021-04" db="EMBL/GenBank/DDBJ databases">
        <authorList>
            <person name="Dong X."/>
        </authorList>
    </citation>
    <scope>NUCLEOTIDE SEQUENCE</scope>
    <source>
        <strain evidence="3">ZWT</strain>
    </source>
</reference>
<accession>A0A9J6P3Q8</accession>
<evidence type="ECO:0000256" key="1">
    <source>
        <dbReference type="ARBA" id="ARBA00008522"/>
    </source>
</evidence>